<evidence type="ECO:0000256" key="3">
    <source>
        <dbReference type="ARBA" id="ARBA00022912"/>
    </source>
</evidence>
<reference evidence="7" key="4">
    <citation type="submission" date="2019-03" db="UniProtKB">
        <authorList>
            <consortium name="EnsemblPlants"/>
        </authorList>
    </citation>
    <scope>IDENTIFICATION</scope>
</reference>
<accession>A0A452YXY9</accession>
<dbReference type="EnsemblPlants" id="AET1Gv20564800.2">
    <property type="protein sequence ID" value="AET1Gv20564800.2"/>
    <property type="gene ID" value="AET1Gv20564800"/>
</dbReference>
<keyword evidence="3" id="KW-0904">Protein phosphatase</keyword>
<comment type="catalytic activity">
    <reaction evidence="5">
        <text>O-phospho-L-threonyl-[protein] + H2O = L-threonyl-[protein] + phosphate</text>
        <dbReference type="Rhea" id="RHEA:47004"/>
        <dbReference type="Rhea" id="RHEA-COMP:11060"/>
        <dbReference type="Rhea" id="RHEA-COMP:11605"/>
        <dbReference type="ChEBI" id="CHEBI:15377"/>
        <dbReference type="ChEBI" id="CHEBI:30013"/>
        <dbReference type="ChEBI" id="CHEBI:43474"/>
        <dbReference type="ChEBI" id="CHEBI:61977"/>
        <dbReference type="EC" id="3.1.3.16"/>
    </reaction>
</comment>
<reference evidence="7" key="3">
    <citation type="journal article" date="2017" name="Nature">
        <title>Genome sequence of the progenitor of the wheat D genome Aegilops tauschii.</title>
        <authorList>
            <person name="Luo M.C."/>
            <person name="Gu Y.Q."/>
            <person name="Puiu D."/>
            <person name="Wang H."/>
            <person name="Twardziok S.O."/>
            <person name="Deal K.R."/>
            <person name="Huo N."/>
            <person name="Zhu T."/>
            <person name="Wang L."/>
            <person name="Wang Y."/>
            <person name="McGuire P.E."/>
            <person name="Liu S."/>
            <person name="Long H."/>
            <person name="Ramasamy R.K."/>
            <person name="Rodriguez J.C."/>
            <person name="Van S.L."/>
            <person name="Yuan L."/>
            <person name="Wang Z."/>
            <person name="Xia Z."/>
            <person name="Xiao L."/>
            <person name="Anderson O.D."/>
            <person name="Ouyang S."/>
            <person name="Liang Y."/>
            <person name="Zimin A.V."/>
            <person name="Pertea G."/>
            <person name="Qi P."/>
            <person name="Bennetzen J.L."/>
            <person name="Dai X."/>
            <person name="Dawson M.W."/>
            <person name="Muller H.G."/>
            <person name="Kugler K."/>
            <person name="Rivarola-Duarte L."/>
            <person name="Spannagl M."/>
            <person name="Mayer K.F.X."/>
            <person name="Lu F.H."/>
            <person name="Bevan M.W."/>
            <person name="Leroy P."/>
            <person name="Li P."/>
            <person name="You F.M."/>
            <person name="Sun Q."/>
            <person name="Liu Z."/>
            <person name="Lyons E."/>
            <person name="Wicker T."/>
            <person name="Salzberg S.L."/>
            <person name="Devos K.M."/>
            <person name="Dvorak J."/>
        </authorList>
    </citation>
    <scope>NUCLEOTIDE SEQUENCE [LARGE SCALE GENOMIC DNA]</scope>
    <source>
        <strain evidence="7">cv. AL8/78</strain>
    </source>
</reference>
<name>A0A452YXY9_AEGTS</name>
<comment type="catalytic activity">
    <reaction evidence="4">
        <text>O-phospho-L-seryl-[protein] + H2O = L-seryl-[protein] + phosphate</text>
        <dbReference type="Rhea" id="RHEA:20629"/>
        <dbReference type="Rhea" id="RHEA-COMP:9863"/>
        <dbReference type="Rhea" id="RHEA-COMP:11604"/>
        <dbReference type="ChEBI" id="CHEBI:15377"/>
        <dbReference type="ChEBI" id="CHEBI:29999"/>
        <dbReference type="ChEBI" id="CHEBI:43474"/>
        <dbReference type="ChEBI" id="CHEBI:83421"/>
        <dbReference type="EC" id="3.1.3.16"/>
    </reaction>
</comment>
<dbReference type="SUPFAM" id="SSF81606">
    <property type="entry name" value="PP2C-like"/>
    <property type="match status" value="2"/>
</dbReference>
<dbReference type="EC" id="3.1.3.16" evidence="1"/>
<reference evidence="8" key="2">
    <citation type="journal article" date="2017" name="Nat. Plants">
        <title>The Aegilops tauschii genome reveals multiple impacts of transposons.</title>
        <authorList>
            <person name="Zhao G."/>
            <person name="Zou C."/>
            <person name="Li K."/>
            <person name="Wang K."/>
            <person name="Li T."/>
            <person name="Gao L."/>
            <person name="Zhang X."/>
            <person name="Wang H."/>
            <person name="Yang Z."/>
            <person name="Liu X."/>
            <person name="Jiang W."/>
            <person name="Mao L."/>
            <person name="Kong X."/>
            <person name="Jiao Y."/>
            <person name="Jia J."/>
        </authorList>
    </citation>
    <scope>NUCLEOTIDE SEQUENCE [LARGE SCALE GENOMIC DNA]</scope>
    <source>
        <strain evidence="8">cv. AL8/78</strain>
    </source>
</reference>
<dbReference type="PANTHER" id="PTHR47992">
    <property type="entry name" value="PROTEIN PHOSPHATASE"/>
    <property type="match status" value="1"/>
</dbReference>
<keyword evidence="2" id="KW-0378">Hydrolase</keyword>
<sequence>MRQLSSLLQGLARLMAGKERKEEDPQGTVLRMSGTLRGEGSGTLAAVWSRRGEKGTNQDCSVVWEGFGCQDDTVFCGIFDGHGQWGHYVSKAVRDSLPSSLLCRWQEAVALASLIDGEKKLGDCQFDLWRQSYLAAAAAVDEELRRSRRLDAVNSGSTALSIVKKGNMMVIANVGDSRAVLGTTSDDGSIAAVQLTVDFKPNLPQEKARIVQCKGRVHCHDDEPGVHRVWLPHREAPGLAMSRAFGDYCVKDYGVISAPEVTQRRIAARDQFVILATDGVSSQPPFYVFAVGTILLHHLTVVVKWRQVWDVVSNEEAVQIVAATPDREKAANHLVQCAVRAWRRKRRGYAVDDCSAICLFLHHSPPS</sequence>
<feature type="domain" description="PPM-type phosphatase" evidence="6">
    <location>
        <begin position="44"/>
        <end position="361"/>
    </location>
</feature>
<dbReference type="GO" id="GO:0004722">
    <property type="term" value="F:protein serine/threonine phosphatase activity"/>
    <property type="evidence" value="ECO:0007669"/>
    <property type="project" value="UniProtKB-EC"/>
</dbReference>
<evidence type="ECO:0000256" key="4">
    <source>
        <dbReference type="ARBA" id="ARBA00047761"/>
    </source>
</evidence>
<dbReference type="AlphaFoldDB" id="A0A452YXY9"/>
<reference evidence="8" key="1">
    <citation type="journal article" date="2014" name="Science">
        <title>Ancient hybridizations among the ancestral genomes of bread wheat.</title>
        <authorList>
            <consortium name="International Wheat Genome Sequencing Consortium,"/>
            <person name="Marcussen T."/>
            <person name="Sandve S.R."/>
            <person name="Heier L."/>
            <person name="Spannagl M."/>
            <person name="Pfeifer M."/>
            <person name="Jakobsen K.S."/>
            <person name="Wulff B.B."/>
            <person name="Steuernagel B."/>
            <person name="Mayer K.F."/>
            <person name="Olsen O.A."/>
        </authorList>
    </citation>
    <scope>NUCLEOTIDE SEQUENCE [LARGE SCALE GENOMIC DNA]</scope>
    <source>
        <strain evidence="8">cv. AL8/78</strain>
    </source>
</reference>
<dbReference type="Proteomes" id="UP000015105">
    <property type="component" value="Chromosome 1D"/>
</dbReference>
<protein>
    <recommendedName>
        <fullName evidence="1">protein-serine/threonine phosphatase</fullName>
        <ecNumber evidence="1">3.1.3.16</ecNumber>
    </recommendedName>
</protein>
<dbReference type="InterPro" id="IPR036457">
    <property type="entry name" value="PPM-type-like_dom_sf"/>
</dbReference>
<evidence type="ECO:0000313" key="8">
    <source>
        <dbReference type="Proteomes" id="UP000015105"/>
    </source>
</evidence>
<dbReference type="STRING" id="200361.A0A452YXY9"/>
<evidence type="ECO:0000256" key="2">
    <source>
        <dbReference type="ARBA" id="ARBA00022801"/>
    </source>
</evidence>
<dbReference type="Gramene" id="AET1Gv20564800.2">
    <property type="protein sequence ID" value="AET1Gv20564800.2"/>
    <property type="gene ID" value="AET1Gv20564800"/>
</dbReference>
<evidence type="ECO:0000256" key="5">
    <source>
        <dbReference type="ARBA" id="ARBA00048336"/>
    </source>
</evidence>
<dbReference type="Gene3D" id="3.60.40.10">
    <property type="entry name" value="PPM-type phosphatase domain"/>
    <property type="match status" value="1"/>
</dbReference>
<dbReference type="PROSITE" id="PS51746">
    <property type="entry name" value="PPM_2"/>
    <property type="match status" value="1"/>
</dbReference>
<dbReference type="Pfam" id="PF00481">
    <property type="entry name" value="PP2C"/>
    <property type="match status" value="1"/>
</dbReference>
<dbReference type="CDD" id="cd00143">
    <property type="entry name" value="PP2Cc"/>
    <property type="match status" value="1"/>
</dbReference>
<dbReference type="InterPro" id="IPR001932">
    <property type="entry name" value="PPM-type_phosphatase-like_dom"/>
</dbReference>
<evidence type="ECO:0000256" key="1">
    <source>
        <dbReference type="ARBA" id="ARBA00013081"/>
    </source>
</evidence>
<proteinExistence type="predicted"/>
<evidence type="ECO:0000259" key="6">
    <source>
        <dbReference type="PROSITE" id="PS51746"/>
    </source>
</evidence>
<dbReference type="InterPro" id="IPR015655">
    <property type="entry name" value="PP2C"/>
</dbReference>
<organism evidence="7 8">
    <name type="scientific">Aegilops tauschii subsp. strangulata</name>
    <name type="common">Goatgrass</name>
    <dbReference type="NCBI Taxonomy" id="200361"/>
    <lineage>
        <taxon>Eukaryota</taxon>
        <taxon>Viridiplantae</taxon>
        <taxon>Streptophyta</taxon>
        <taxon>Embryophyta</taxon>
        <taxon>Tracheophyta</taxon>
        <taxon>Spermatophyta</taxon>
        <taxon>Magnoliopsida</taxon>
        <taxon>Liliopsida</taxon>
        <taxon>Poales</taxon>
        <taxon>Poaceae</taxon>
        <taxon>BOP clade</taxon>
        <taxon>Pooideae</taxon>
        <taxon>Triticodae</taxon>
        <taxon>Triticeae</taxon>
        <taxon>Triticinae</taxon>
        <taxon>Aegilops</taxon>
    </lineage>
</organism>
<evidence type="ECO:0000313" key="7">
    <source>
        <dbReference type="EnsemblPlants" id="AET1Gv20564800.2"/>
    </source>
</evidence>
<reference evidence="7" key="5">
    <citation type="journal article" date="2021" name="G3 (Bethesda)">
        <title>Aegilops tauschii genome assembly Aet v5.0 features greater sequence contiguity and improved annotation.</title>
        <authorList>
            <person name="Wang L."/>
            <person name="Zhu T."/>
            <person name="Rodriguez J.C."/>
            <person name="Deal K.R."/>
            <person name="Dubcovsky J."/>
            <person name="McGuire P.E."/>
            <person name="Lux T."/>
            <person name="Spannagl M."/>
            <person name="Mayer K.F.X."/>
            <person name="Baldrich P."/>
            <person name="Meyers B.C."/>
            <person name="Huo N."/>
            <person name="Gu Y.Q."/>
            <person name="Zhou H."/>
            <person name="Devos K.M."/>
            <person name="Bennetzen J.L."/>
            <person name="Unver T."/>
            <person name="Budak H."/>
            <person name="Gulick P.J."/>
            <person name="Galiba G."/>
            <person name="Kalapos B."/>
            <person name="Nelson D.R."/>
            <person name="Li P."/>
            <person name="You F.M."/>
            <person name="Luo M.C."/>
            <person name="Dvorak J."/>
        </authorList>
    </citation>
    <scope>NUCLEOTIDE SEQUENCE [LARGE SCALE GENOMIC DNA]</scope>
    <source>
        <strain evidence="7">cv. AL8/78</strain>
    </source>
</reference>
<keyword evidence="8" id="KW-1185">Reference proteome</keyword>
<dbReference type="SMART" id="SM00332">
    <property type="entry name" value="PP2Cc"/>
    <property type="match status" value="1"/>
</dbReference>